<reference evidence="3" key="1">
    <citation type="submission" date="2020-08" db="EMBL/GenBank/DDBJ databases">
        <title>Genome public.</title>
        <authorList>
            <person name="Liu C."/>
            <person name="Sun Q."/>
        </authorList>
    </citation>
    <scope>NUCLEOTIDE SEQUENCE</scope>
    <source>
        <strain evidence="3">NSJ-40</strain>
    </source>
</reference>
<sequence length="377" mass="44763">MNKKYTEEQKQAVINQFTDGMSVVAIVSNTGIPRSTVYAWIKIYQTKQNKKEVSLKNFRVLEAKVKRLEGIIEILQNVGCRVDDPLDIKLYALEQLYGQYSVHMLCDALKVSRGTFYNHVLRNKKDNTWYAKRREEYRLKIQQIYDDSNQIFGAAKIATVMKDNGYRISVEMVRKLMRDMGLISIRQDAKDLYDKEQRRYKNYLNQQFTTTRPNEVWVSDITYFRFNNKNFYICVILDLFSRMVIAYKVGKVNSTQLVRSTFQMAYMERKPVLPLTFHTDRGSNYQSKTFRLLLRSFGVTQSFSRAHIPYDNSVMESFFSNLKREELYRTKYRSEGEFRTAVDRYIVFYNEQRPHAKNGYKTPMKKELDYLNKQAIL</sequence>
<evidence type="ECO:0000259" key="2">
    <source>
        <dbReference type="PROSITE" id="PS50994"/>
    </source>
</evidence>
<comment type="function">
    <text evidence="1">Involved in the transposition of the insertion sequence.</text>
</comment>
<evidence type="ECO:0000313" key="4">
    <source>
        <dbReference type="Proteomes" id="UP000651482"/>
    </source>
</evidence>
<dbReference type="InterPro" id="IPR001584">
    <property type="entry name" value="Integrase_cat-core"/>
</dbReference>
<dbReference type="Pfam" id="PF13276">
    <property type="entry name" value="HTH_21"/>
    <property type="match status" value="1"/>
</dbReference>
<dbReference type="InterPro" id="IPR048020">
    <property type="entry name" value="Transpos_IS3"/>
</dbReference>
<dbReference type="Gene3D" id="1.10.10.10">
    <property type="entry name" value="Winged helix-like DNA-binding domain superfamily/Winged helix DNA-binding domain"/>
    <property type="match status" value="1"/>
</dbReference>
<dbReference type="SUPFAM" id="SSF46689">
    <property type="entry name" value="Homeodomain-like"/>
    <property type="match status" value="1"/>
</dbReference>
<dbReference type="RefSeq" id="WP_249319816.1">
    <property type="nucleotide sequence ID" value="NZ_JACRSN010000013.1"/>
</dbReference>
<proteinExistence type="predicted"/>
<dbReference type="Proteomes" id="UP000651482">
    <property type="component" value="Unassembled WGS sequence"/>
</dbReference>
<dbReference type="GO" id="GO:0015074">
    <property type="term" value="P:DNA integration"/>
    <property type="evidence" value="ECO:0007669"/>
    <property type="project" value="InterPro"/>
</dbReference>
<dbReference type="Pfam" id="PF01527">
    <property type="entry name" value="HTH_Tnp_1"/>
    <property type="match status" value="1"/>
</dbReference>
<evidence type="ECO:0000313" key="3">
    <source>
        <dbReference type="EMBL" id="MBC8534154.1"/>
    </source>
</evidence>
<dbReference type="NCBIfam" id="NF033516">
    <property type="entry name" value="transpos_IS3"/>
    <property type="match status" value="1"/>
</dbReference>
<comment type="caution">
    <text evidence="3">The sequence shown here is derived from an EMBL/GenBank/DDBJ whole genome shotgun (WGS) entry which is preliminary data.</text>
</comment>
<dbReference type="Pfam" id="PF00665">
    <property type="entry name" value="rve"/>
    <property type="match status" value="1"/>
</dbReference>
<keyword evidence="4" id="KW-1185">Reference proteome</keyword>
<evidence type="ECO:0000256" key="1">
    <source>
        <dbReference type="ARBA" id="ARBA00002286"/>
    </source>
</evidence>
<dbReference type="GO" id="GO:0003677">
    <property type="term" value="F:DNA binding"/>
    <property type="evidence" value="ECO:0007669"/>
    <property type="project" value="InterPro"/>
</dbReference>
<dbReference type="EMBL" id="JACRSN010000013">
    <property type="protein sequence ID" value="MBC8534154.1"/>
    <property type="molecule type" value="Genomic_DNA"/>
</dbReference>
<accession>A0A926HRU6</accession>
<dbReference type="InterPro" id="IPR036388">
    <property type="entry name" value="WH-like_DNA-bd_sf"/>
</dbReference>
<protein>
    <submittedName>
        <fullName evidence="3">IS3 family transposase</fullName>
    </submittedName>
</protein>
<dbReference type="PANTHER" id="PTHR46889">
    <property type="entry name" value="TRANSPOSASE INSF FOR INSERTION SEQUENCE IS3B-RELATED"/>
    <property type="match status" value="1"/>
</dbReference>
<dbReference type="InterPro" id="IPR036397">
    <property type="entry name" value="RNaseH_sf"/>
</dbReference>
<dbReference type="SUPFAM" id="SSF53098">
    <property type="entry name" value="Ribonuclease H-like"/>
    <property type="match status" value="1"/>
</dbReference>
<dbReference type="Pfam" id="PF13333">
    <property type="entry name" value="rve_2"/>
    <property type="match status" value="1"/>
</dbReference>
<dbReference type="InterPro" id="IPR012337">
    <property type="entry name" value="RNaseH-like_sf"/>
</dbReference>
<name>A0A926HRU6_9FIRM</name>
<feature type="domain" description="Integrase catalytic" evidence="2">
    <location>
        <begin position="209"/>
        <end position="371"/>
    </location>
</feature>
<dbReference type="GO" id="GO:0006313">
    <property type="term" value="P:DNA transposition"/>
    <property type="evidence" value="ECO:0007669"/>
    <property type="project" value="InterPro"/>
</dbReference>
<dbReference type="PROSITE" id="PS50994">
    <property type="entry name" value="INTEGRASE"/>
    <property type="match status" value="1"/>
</dbReference>
<dbReference type="Gene3D" id="3.30.420.10">
    <property type="entry name" value="Ribonuclease H-like superfamily/Ribonuclease H"/>
    <property type="match status" value="1"/>
</dbReference>
<dbReference type="AlphaFoldDB" id="A0A926HRU6"/>
<gene>
    <name evidence="3" type="ORF">IAG03_09145</name>
</gene>
<dbReference type="InterPro" id="IPR009057">
    <property type="entry name" value="Homeodomain-like_sf"/>
</dbReference>
<dbReference type="InterPro" id="IPR050900">
    <property type="entry name" value="Transposase_IS3/IS150/IS904"/>
</dbReference>
<organism evidence="3 4">
    <name type="scientific">Yeguia hominis</name>
    <dbReference type="NCBI Taxonomy" id="2763662"/>
    <lineage>
        <taxon>Bacteria</taxon>
        <taxon>Bacillati</taxon>
        <taxon>Bacillota</taxon>
        <taxon>Clostridia</taxon>
        <taxon>Eubacteriales</taxon>
        <taxon>Yeguiaceae</taxon>
        <taxon>Yeguia</taxon>
    </lineage>
</organism>
<dbReference type="InterPro" id="IPR002514">
    <property type="entry name" value="Transposase_8"/>
</dbReference>
<dbReference type="InterPro" id="IPR025948">
    <property type="entry name" value="HTH-like_dom"/>
</dbReference>
<dbReference type="GO" id="GO:0004803">
    <property type="term" value="F:transposase activity"/>
    <property type="evidence" value="ECO:0007669"/>
    <property type="project" value="InterPro"/>
</dbReference>